<comment type="caution">
    <text evidence="3">The sequence shown here is derived from an EMBL/GenBank/DDBJ whole genome shotgun (WGS) entry which is preliminary data.</text>
</comment>
<evidence type="ECO:0000313" key="4">
    <source>
        <dbReference type="Proteomes" id="UP001501074"/>
    </source>
</evidence>
<keyword evidence="1" id="KW-0472">Membrane</keyword>
<evidence type="ECO:0000256" key="2">
    <source>
        <dbReference type="SAM" id="MobiDB-lite"/>
    </source>
</evidence>
<dbReference type="SMART" id="SM01234">
    <property type="entry name" value="Haemolytic"/>
    <property type="match status" value="1"/>
</dbReference>
<dbReference type="EMBL" id="BAAAZO010000003">
    <property type="protein sequence ID" value="GAA3608574.1"/>
    <property type="molecule type" value="Genomic_DNA"/>
</dbReference>
<dbReference type="Proteomes" id="UP001501074">
    <property type="component" value="Unassembled WGS sequence"/>
</dbReference>
<evidence type="ECO:0000313" key="3">
    <source>
        <dbReference type="EMBL" id="GAA3608574.1"/>
    </source>
</evidence>
<comment type="similarity">
    <text evidence="1">Belongs to the UPF0161 family.</text>
</comment>
<protein>
    <recommendedName>
        <fullName evidence="1">Putative membrane protein insertion efficiency factor</fullName>
    </recommendedName>
</protein>
<comment type="subcellular location">
    <subcellularLocation>
        <location evidence="1">Cell membrane</location>
        <topology evidence="1">Peripheral membrane protein</topology>
        <orientation evidence="1">Cytoplasmic side</orientation>
    </subcellularLocation>
</comment>
<feature type="region of interest" description="Disordered" evidence="2">
    <location>
        <begin position="68"/>
        <end position="123"/>
    </location>
</feature>
<dbReference type="InterPro" id="IPR002696">
    <property type="entry name" value="Membr_insert_effic_factor_YidD"/>
</dbReference>
<accession>A0ABP6ZH62</accession>
<dbReference type="PANTHER" id="PTHR33383:SF1">
    <property type="entry name" value="MEMBRANE PROTEIN INSERTION EFFICIENCY FACTOR-RELATED"/>
    <property type="match status" value="1"/>
</dbReference>
<proteinExistence type="inferred from homology"/>
<dbReference type="HAMAP" id="MF_00386">
    <property type="entry name" value="UPF0161_YidD"/>
    <property type="match status" value="1"/>
</dbReference>
<keyword evidence="1" id="KW-1003">Cell membrane</keyword>
<comment type="function">
    <text evidence="1">Could be involved in insertion of integral membrane proteins into the membrane.</text>
</comment>
<dbReference type="Pfam" id="PF01809">
    <property type="entry name" value="YidD"/>
    <property type="match status" value="1"/>
</dbReference>
<gene>
    <name evidence="3" type="primary">yidD</name>
    <name evidence="3" type="ORF">GCM10022223_25760</name>
</gene>
<sequence length="123" mass="13250">MIIGFLTLYRLLVSPLYGQTCRFYPSCSQYALTAVQQHGALRGSWLAGWRLLRCNPWNAGGVDHVPPVRSKSGCEPGAHEIMPIQADSPAPLAAEPESNDSKADSRVAPTDQNCAPSASRRAA</sequence>
<name>A0ABP6ZH62_9ACTN</name>
<evidence type="ECO:0000256" key="1">
    <source>
        <dbReference type="HAMAP-Rule" id="MF_00386"/>
    </source>
</evidence>
<reference evidence="4" key="1">
    <citation type="journal article" date="2019" name="Int. J. Syst. Evol. Microbiol.">
        <title>The Global Catalogue of Microorganisms (GCM) 10K type strain sequencing project: providing services to taxonomists for standard genome sequencing and annotation.</title>
        <authorList>
            <consortium name="The Broad Institute Genomics Platform"/>
            <consortium name="The Broad Institute Genome Sequencing Center for Infectious Disease"/>
            <person name="Wu L."/>
            <person name="Ma J."/>
        </authorList>
    </citation>
    <scope>NUCLEOTIDE SEQUENCE [LARGE SCALE GENOMIC DNA]</scope>
    <source>
        <strain evidence="4">JCM 16902</strain>
    </source>
</reference>
<keyword evidence="4" id="KW-1185">Reference proteome</keyword>
<organism evidence="3 4">
    <name type="scientific">Kineosporia mesophila</name>
    <dbReference type="NCBI Taxonomy" id="566012"/>
    <lineage>
        <taxon>Bacteria</taxon>
        <taxon>Bacillati</taxon>
        <taxon>Actinomycetota</taxon>
        <taxon>Actinomycetes</taxon>
        <taxon>Kineosporiales</taxon>
        <taxon>Kineosporiaceae</taxon>
        <taxon>Kineosporia</taxon>
    </lineage>
</organism>
<dbReference type="NCBIfam" id="TIGR00278">
    <property type="entry name" value="membrane protein insertion efficiency factor YidD"/>
    <property type="match status" value="1"/>
</dbReference>
<dbReference type="PANTHER" id="PTHR33383">
    <property type="entry name" value="MEMBRANE PROTEIN INSERTION EFFICIENCY FACTOR-RELATED"/>
    <property type="match status" value="1"/>
</dbReference>